<dbReference type="Proteomes" id="UP001634007">
    <property type="component" value="Unassembled WGS sequence"/>
</dbReference>
<keyword evidence="1" id="KW-0472">Membrane</keyword>
<dbReference type="PANTHER" id="PTHR13806">
    <property type="entry name" value="FLOTILLIN-RELATED"/>
    <property type="match status" value="1"/>
</dbReference>
<dbReference type="GO" id="GO:0005901">
    <property type="term" value="C:caveola"/>
    <property type="evidence" value="ECO:0007669"/>
    <property type="project" value="UniProtKB-SubCell"/>
</dbReference>
<gene>
    <name evidence="2" type="ORF">ACJRO7_025719</name>
</gene>
<keyword evidence="1" id="KW-1003">Cell membrane</keyword>
<dbReference type="AlphaFoldDB" id="A0ABD3KBW7"/>
<name>A0ABD3KBW7_EUCGL</name>
<organism evidence="2 3">
    <name type="scientific">Eucalyptus globulus</name>
    <name type="common">Tasmanian blue gum</name>
    <dbReference type="NCBI Taxonomy" id="34317"/>
    <lineage>
        <taxon>Eukaryota</taxon>
        <taxon>Viridiplantae</taxon>
        <taxon>Streptophyta</taxon>
        <taxon>Embryophyta</taxon>
        <taxon>Tracheophyta</taxon>
        <taxon>Spermatophyta</taxon>
        <taxon>Magnoliopsida</taxon>
        <taxon>eudicotyledons</taxon>
        <taxon>Gunneridae</taxon>
        <taxon>Pentapetalae</taxon>
        <taxon>rosids</taxon>
        <taxon>malvids</taxon>
        <taxon>Myrtales</taxon>
        <taxon>Myrtaceae</taxon>
        <taxon>Myrtoideae</taxon>
        <taxon>Eucalypteae</taxon>
        <taxon>Eucalyptus</taxon>
    </lineage>
</organism>
<sequence length="99" mass="11294">MIGLKFLLHKKCFSSLWVQAANWELYKKQRPADAVLYENVKKADTQKAATDTTSYTHQQVEKAKLLAKIKKAKGIQALAQAEDEYLVMLMKQFGATMEE</sequence>
<evidence type="ECO:0000313" key="3">
    <source>
        <dbReference type="Proteomes" id="UP001634007"/>
    </source>
</evidence>
<keyword evidence="3" id="KW-1185">Reference proteome</keyword>
<protein>
    <recommendedName>
        <fullName evidence="1">Flotillin-like</fullName>
    </recommendedName>
</protein>
<evidence type="ECO:0000313" key="2">
    <source>
        <dbReference type="EMBL" id="KAL3736832.1"/>
    </source>
</evidence>
<accession>A0ABD3KBW7</accession>
<proteinExistence type="inferred from homology"/>
<evidence type="ECO:0000256" key="1">
    <source>
        <dbReference type="RuleBase" id="RU366054"/>
    </source>
</evidence>
<dbReference type="InterPro" id="IPR027705">
    <property type="entry name" value="Flotillin_fam"/>
</dbReference>
<reference evidence="2 3" key="1">
    <citation type="submission" date="2024-11" db="EMBL/GenBank/DDBJ databases">
        <title>Chromosome-level genome assembly of Eucalyptus globulus Labill. provides insights into its genome evolution.</title>
        <authorList>
            <person name="Li X."/>
        </authorList>
    </citation>
    <scope>NUCLEOTIDE SEQUENCE [LARGE SCALE GENOMIC DNA]</scope>
    <source>
        <strain evidence="2">CL2024</strain>
        <tissue evidence="2">Fresh tender leaves</tissue>
    </source>
</reference>
<comment type="similarity">
    <text evidence="1">Belongs to the band 7/mec-2 family. Flotillin subfamily.</text>
</comment>
<comment type="caution">
    <text evidence="2">The sequence shown here is derived from an EMBL/GenBank/DDBJ whole genome shotgun (WGS) entry which is preliminary data.</text>
</comment>
<comment type="subcellular location">
    <subcellularLocation>
        <location evidence="1">Cell membrane</location>
        <topology evidence="1">Lipid-anchor</topology>
    </subcellularLocation>
    <subcellularLocation>
        <location evidence="1">Membrane</location>
        <location evidence="1">Caveola</location>
    </subcellularLocation>
</comment>
<dbReference type="EMBL" id="JBJKBG010000006">
    <property type="protein sequence ID" value="KAL3736832.1"/>
    <property type="molecule type" value="Genomic_DNA"/>
</dbReference>
<dbReference type="PANTHER" id="PTHR13806:SF31">
    <property type="entry name" value="FLOTILLIN-LIKE PROTEIN 1-RELATED"/>
    <property type="match status" value="1"/>
</dbReference>